<accession>A0ABR0Q9L2</accession>
<feature type="region of interest" description="Disordered" evidence="1">
    <location>
        <begin position="1"/>
        <end position="22"/>
    </location>
</feature>
<feature type="compositionally biased region" description="Basic and acidic residues" evidence="1">
    <location>
        <begin position="1"/>
        <end position="21"/>
    </location>
</feature>
<sequence length="114" mass="13204">MDSEGKQGHEELPVSPEHEMVQETLVKVSPPTSGNNNPELGTEALTQLAREVLEEVFEARVKAYSETLQARRLECSRKRDHSLLKQEPRFVKRVKMRLNFMACERCKRRHPSEC</sequence>
<evidence type="ECO:0000313" key="2">
    <source>
        <dbReference type="EMBL" id="KAK5835965.1"/>
    </source>
</evidence>
<comment type="caution">
    <text evidence="2">The sequence shown here is derived from an EMBL/GenBank/DDBJ whole genome shotgun (WGS) entry which is preliminary data.</text>
</comment>
<proteinExistence type="predicted"/>
<name>A0ABR0Q9L2_GOSAR</name>
<evidence type="ECO:0000256" key="1">
    <source>
        <dbReference type="SAM" id="MobiDB-lite"/>
    </source>
</evidence>
<reference evidence="2 3" key="1">
    <citation type="submission" date="2023-03" db="EMBL/GenBank/DDBJ databases">
        <title>WGS of Gossypium arboreum.</title>
        <authorList>
            <person name="Yu D."/>
        </authorList>
    </citation>
    <scope>NUCLEOTIDE SEQUENCE [LARGE SCALE GENOMIC DNA]</scope>
    <source>
        <tissue evidence="2">Leaf</tissue>
    </source>
</reference>
<dbReference type="Proteomes" id="UP001358586">
    <property type="component" value="Chromosome 4"/>
</dbReference>
<keyword evidence="3" id="KW-1185">Reference proteome</keyword>
<organism evidence="2 3">
    <name type="scientific">Gossypium arboreum</name>
    <name type="common">Tree cotton</name>
    <name type="synonym">Gossypium nanking</name>
    <dbReference type="NCBI Taxonomy" id="29729"/>
    <lineage>
        <taxon>Eukaryota</taxon>
        <taxon>Viridiplantae</taxon>
        <taxon>Streptophyta</taxon>
        <taxon>Embryophyta</taxon>
        <taxon>Tracheophyta</taxon>
        <taxon>Spermatophyta</taxon>
        <taxon>Magnoliopsida</taxon>
        <taxon>eudicotyledons</taxon>
        <taxon>Gunneridae</taxon>
        <taxon>Pentapetalae</taxon>
        <taxon>rosids</taxon>
        <taxon>malvids</taxon>
        <taxon>Malvales</taxon>
        <taxon>Malvaceae</taxon>
        <taxon>Malvoideae</taxon>
        <taxon>Gossypium</taxon>
    </lineage>
</organism>
<protein>
    <submittedName>
        <fullName evidence="2">Uncharacterized protein</fullName>
    </submittedName>
</protein>
<dbReference type="EMBL" id="JARKNE010000004">
    <property type="protein sequence ID" value="KAK5835965.1"/>
    <property type="molecule type" value="Genomic_DNA"/>
</dbReference>
<evidence type="ECO:0000313" key="3">
    <source>
        <dbReference type="Proteomes" id="UP001358586"/>
    </source>
</evidence>
<gene>
    <name evidence="2" type="ORF">PVK06_011692</name>
</gene>